<feature type="region of interest" description="Disordered" evidence="1">
    <location>
        <begin position="139"/>
        <end position="204"/>
    </location>
</feature>
<feature type="region of interest" description="Disordered" evidence="1">
    <location>
        <begin position="20"/>
        <end position="103"/>
    </location>
</feature>
<accession>A0ABN8YCF0</accession>
<protein>
    <submittedName>
        <fullName evidence="2">Uncharacterized protein</fullName>
    </submittedName>
</protein>
<feature type="compositionally biased region" description="Polar residues" evidence="1">
    <location>
        <begin position="139"/>
        <end position="150"/>
    </location>
</feature>
<feature type="compositionally biased region" description="Low complexity" evidence="1">
    <location>
        <begin position="179"/>
        <end position="194"/>
    </location>
</feature>
<organism evidence="2 3">
    <name type="scientific">Rangifer tarandus platyrhynchus</name>
    <name type="common">Svalbard reindeer</name>
    <dbReference type="NCBI Taxonomy" id="3082113"/>
    <lineage>
        <taxon>Eukaryota</taxon>
        <taxon>Metazoa</taxon>
        <taxon>Chordata</taxon>
        <taxon>Craniata</taxon>
        <taxon>Vertebrata</taxon>
        <taxon>Euteleostomi</taxon>
        <taxon>Mammalia</taxon>
        <taxon>Eutheria</taxon>
        <taxon>Laurasiatheria</taxon>
        <taxon>Artiodactyla</taxon>
        <taxon>Ruminantia</taxon>
        <taxon>Pecora</taxon>
        <taxon>Cervidae</taxon>
        <taxon>Odocoileinae</taxon>
        <taxon>Rangifer</taxon>
    </lineage>
</organism>
<proteinExistence type="predicted"/>
<evidence type="ECO:0000256" key="1">
    <source>
        <dbReference type="SAM" id="MobiDB-lite"/>
    </source>
</evidence>
<reference evidence="2" key="1">
    <citation type="submission" date="2023-04" db="EMBL/GenBank/DDBJ databases">
        <authorList>
            <consortium name="ELIXIR-Norway"/>
        </authorList>
    </citation>
    <scope>NUCLEOTIDE SEQUENCE [LARGE SCALE GENOMIC DNA]</scope>
</reference>
<sequence>MNSMGELKARKVFRQWLTSKPIPALRHTATHSSPSPKPIPGRGRLQEGPGCRKTAYLTQEHKPRHTGRGPLQQDPKQTPRSGALPARLPGLASRPHPEAPVRPVRPTCAARLCAPPAGPLTRSFSRWLSGCGLALPSTLSATSVPGTSPTRGRRPGPALYGRGHCRKLLWPQLSMLGNPPTTGSPSPAGSEGAAQSRGSARTAP</sequence>
<keyword evidence="3" id="KW-1185">Reference proteome</keyword>
<gene>
    <name evidence="2" type="ORF">MRATA1EN1_LOCUS8031</name>
</gene>
<name>A0ABN8YCF0_RANTA</name>
<evidence type="ECO:0000313" key="2">
    <source>
        <dbReference type="EMBL" id="CAI9159069.1"/>
    </source>
</evidence>
<dbReference type="EMBL" id="OX459954">
    <property type="protein sequence ID" value="CAI9159069.1"/>
    <property type="molecule type" value="Genomic_DNA"/>
</dbReference>
<dbReference type="Proteomes" id="UP001176941">
    <property type="component" value="Chromosome 18"/>
</dbReference>
<evidence type="ECO:0000313" key="3">
    <source>
        <dbReference type="Proteomes" id="UP001176941"/>
    </source>
</evidence>